<feature type="region of interest" description="Disordered" evidence="5">
    <location>
        <begin position="334"/>
        <end position="414"/>
    </location>
</feature>
<keyword evidence="2" id="KW-0805">Transcription regulation</keyword>
<dbReference type="Gene3D" id="1.10.10.10">
    <property type="entry name" value="Winged helix-like DNA-binding domain superfamily/Winged helix DNA-binding domain"/>
    <property type="match status" value="1"/>
</dbReference>
<reference evidence="7 8" key="1">
    <citation type="submission" date="2020-08" db="EMBL/GenBank/DDBJ databases">
        <title>Genomic Encyclopedia of Type Strains, Phase III (KMG-III): the genomes of soil and plant-associated and newly described type strains.</title>
        <authorList>
            <person name="Whitman W."/>
        </authorList>
    </citation>
    <scope>NUCLEOTIDE SEQUENCE [LARGE SCALE GENOMIC DNA]</scope>
    <source>
        <strain evidence="7 8">CECT 3271</strain>
    </source>
</reference>
<dbReference type="GO" id="GO:0016987">
    <property type="term" value="F:sigma factor activity"/>
    <property type="evidence" value="ECO:0007669"/>
    <property type="project" value="UniProtKB-KW"/>
</dbReference>
<dbReference type="CDD" id="cd06171">
    <property type="entry name" value="Sigma70_r4"/>
    <property type="match status" value="1"/>
</dbReference>
<comment type="similarity">
    <text evidence="1">Belongs to the sigma-70 factor family. ECF subfamily.</text>
</comment>
<comment type="caution">
    <text evidence="7">The sequence shown here is derived from an EMBL/GenBank/DDBJ whole genome shotgun (WGS) entry which is preliminary data.</text>
</comment>
<keyword evidence="3" id="KW-0731">Sigma factor</keyword>
<dbReference type="Pfam" id="PF08281">
    <property type="entry name" value="Sigma70_r4_2"/>
    <property type="match status" value="1"/>
</dbReference>
<keyword evidence="7" id="KW-0240">DNA-directed RNA polymerase</keyword>
<dbReference type="Proteomes" id="UP000530412">
    <property type="component" value="Unassembled WGS sequence"/>
</dbReference>
<evidence type="ECO:0000313" key="8">
    <source>
        <dbReference type="Proteomes" id="UP000530412"/>
    </source>
</evidence>
<dbReference type="GO" id="GO:0003677">
    <property type="term" value="F:DNA binding"/>
    <property type="evidence" value="ECO:0007669"/>
    <property type="project" value="InterPro"/>
</dbReference>
<evidence type="ECO:0000256" key="5">
    <source>
        <dbReference type="SAM" id="MobiDB-lite"/>
    </source>
</evidence>
<feature type="region of interest" description="Disordered" evidence="5">
    <location>
        <begin position="256"/>
        <end position="278"/>
    </location>
</feature>
<dbReference type="InterPro" id="IPR013249">
    <property type="entry name" value="RNA_pol_sigma70_r4_t2"/>
</dbReference>
<evidence type="ECO:0000256" key="2">
    <source>
        <dbReference type="ARBA" id="ARBA00023015"/>
    </source>
</evidence>
<dbReference type="GO" id="GO:0000428">
    <property type="term" value="C:DNA-directed RNA polymerase complex"/>
    <property type="evidence" value="ECO:0007669"/>
    <property type="project" value="UniProtKB-KW"/>
</dbReference>
<feature type="compositionally biased region" description="Polar residues" evidence="5">
    <location>
        <begin position="383"/>
        <end position="392"/>
    </location>
</feature>
<gene>
    <name evidence="7" type="ORF">FHS33_005484</name>
</gene>
<proteinExistence type="inferred from homology"/>
<feature type="compositionally biased region" description="Basic and acidic residues" evidence="5">
    <location>
        <begin position="373"/>
        <end position="382"/>
    </location>
</feature>
<dbReference type="EMBL" id="JACJIE010000017">
    <property type="protein sequence ID" value="MBA8947027.1"/>
    <property type="molecule type" value="Genomic_DNA"/>
</dbReference>
<keyword evidence="4" id="KW-0804">Transcription</keyword>
<name>A0AA40VII1_9ACTN</name>
<dbReference type="InterPro" id="IPR036388">
    <property type="entry name" value="WH-like_DNA-bd_sf"/>
</dbReference>
<evidence type="ECO:0000313" key="7">
    <source>
        <dbReference type="EMBL" id="MBA8947027.1"/>
    </source>
</evidence>
<dbReference type="InterPro" id="IPR013324">
    <property type="entry name" value="RNA_pol_sigma_r3/r4-like"/>
</dbReference>
<sequence>MNTGAGIHRPVVRVGARRHVPAVEEVTYVPFASGPSPQWPDAGDDFADHARAAWPRLVAVALWLTEDADAAEELARRTLVRVCARWRRIPRDDVDFHVRRCLVRGFLRRRRPGGRRRAVLVLRHGEGLTETEIAQVLGCSVGAVRAWVRRAEKEAGAEERRAGFAALLAGTVPPPVPLDGIRRDGALRRRRRAGVAAAGCALLLAPPAALALGSLTGGGATGAAEVPDLPEPGPMRLVAPGERVQAAEGVEIWLTPDGPHWSSPQGPGRFRPVRDGNLDRTRPGVSVLGEELSDGSYFRTGVYHGLRGEPARVEVRLDGRTVTANVLTLAGSPGWGVWYVRTPPTDSRTGHPDSGTGRTASRTGHPDSGTGRTDSRTGHPDSRTGQPDSRTGQPDPRFERHPVFPTGRPGFPTERAEPAVDAVLPGAAPAVTVYDAAGDVLVRSDAGPAVARPVPVGAWRS</sequence>
<evidence type="ECO:0000256" key="1">
    <source>
        <dbReference type="ARBA" id="ARBA00010641"/>
    </source>
</evidence>
<dbReference type="AlphaFoldDB" id="A0AA40VII1"/>
<evidence type="ECO:0000259" key="6">
    <source>
        <dbReference type="Pfam" id="PF08281"/>
    </source>
</evidence>
<dbReference type="SUPFAM" id="SSF88659">
    <property type="entry name" value="Sigma3 and sigma4 domains of RNA polymerase sigma factors"/>
    <property type="match status" value="1"/>
</dbReference>
<evidence type="ECO:0000256" key="4">
    <source>
        <dbReference type="ARBA" id="ARBA00023163"/>
    </source>
</evidence>
<evidence type="ECO:0000256" key="3">
    <source>
        <dbReference type="ARBA" id="ARBA00023082"/>
    </source>
</evidence>
<dbReference type="RefSeq" id="WP_220450370.1">
    <property type="nucleotide sequence ID" value="NZ_BMSU01000018.1"/>
</dbReference>
<feature type="domain" description="RNA polymerase sigma factor 70 region 4 type 2" evidence="6">
    <location>
        <begin position="115"/>
        <end position="153"/>
    </location>
</feature>
<organism evidence="7 8">
    <name type="scientific">Streptomyces calvus</name>
    <dbReference type="NCBI Taxonomy" id="67282"/>
    <lineage>
        <taxon>Bacteria</taxon>
        <taxon>Bacillati</taxon>
        <taxon>Actinomycetota</taxon>
        <taxon>Actinomycetes</taxon>
        <taxon>Kitasatosporales</taxon>
        <taxon>Streptomycetaceae</taxon>
        <taxon>Streptomyces</taxon>
    </lineage>
</organism>
<accession>A0AA40VII1</accession>
<dbReference type="GO" id="GO:0006352">
    <property type="term" value="P:DNA-templated transcription initiation"/>
    <property type="evidence" value="ECO:0007669"/>
    <property type="project" value="InterPro"/>
</dbReference>
<protein>
    <submittedName>
        <fullName evidence="7">DNA-directed RNA polymerase specialized sigma24 family protein</fullName>
    </submittedName>
</protein>